<comment type="caution">
    <text evidence="6">The sequence shown here is derived from an EMBL/GenBank/DDBJ whole genome shotgun (WGS) entry which is preliminary data.</text>
</comment>
<comment type="subunit">
    <text evidence="4">Homohexamer; trimer of dimers.</text>
</comment>
<dbReference type="InterPro" id="IPR000182">
    <property type="entry name" value="GNAT_dom"/>
</dbReference>
<dbReference type="SUPFAM" id="SSF55718">
    <property type="entry name" value="SCP-like"/>
    <property type="match status" value="1"/>
</dbReference>
<evidence type="ECO:0000313" key="7">
    <source>
        <dbReference type="Proteomes" id="UP000320876"/>
    </source>
</evidence>
<keyword evidence="2 4" id="KW-0808">Transferase</keyword>
<dbReference type="Pfam" id="PF17668">
    <property type="entry name" value="Acetyltransf_17"/>
    <property type="match status" value="1"/>
</dbReference>
<dbReference type="GO" id="GO:0030649">
    <property type="term" value="P:aminoglycoside antibiotic catabolic process"/>
    <property type="evidence" value="ECO:0007669"/>
    <property type="project" value="TreeGrafter"/>
</dbReference>
<evidence type="ECO:0000256" key="3">
    <source>
        <dbReference type="ARBA" id="ARBA00023315"/>
    </source>
</evidence>
<dbReference type="InterPro" id="IPR036527">
    <property type="entry name" value="SCP2_sterol-bd_dom_sf"/>
</dbReference>
<keyword evidence="7" id="KW-1185">Reference proteome</keyword>
<dbReference type="GO" id="GO:0034069">
    <property type="term" value="F:aminoglycoside N-acetyltransferase activity"/>
    <property type="evidence" value="ECO:0007669"/>
    <property type="project" value="TreeGrafter"/>
</dbReference>
<feature type="active site" description="Proton acceptor; via carboxylate" evidence="4">
    <location>
        <position position="403"/>
    </location>
</feature>
<evidence type="ECO:0000259" key="5">
    <source>
        <dbReference type="PROSITE" id="PS51186"/>
    </source>
</evidence>
<dbReference type="Gene3D" id="3.30.1050.10">
    <property type="entry name" value="SCP2 sterol-binding domain"/>
    <property type="match status" value="1"/>
</dbReference>
<name>A0A542DCC4_AMYCI</name>
<sequence length="403" mass="43861">MATMSDHTVQVLRGEDDLRAAYDLLRHGLHAPPASAEDWQRVRGAYQEGNTLGVFDDTLIGTARFFDSELVLPGGDRVPMAAVTGVAVRPNRTRRGVLTELMHTQLTDLAERGVPVAGLVASEGLIYGRFGYGIATTSRSYTVDRRRAVPRPDLPLGGEVELFDLDTALEWLPAVYRDLAPRWPGMMTRGRYWWPAGGVFMGRTENPVTVAVHHGPGGADGYAVYQVDRSDPRHGAVLKLIDFHYGSFSAFAGIWRYLLGVDLVAEIEASARPRDEYAELLFTDPRAVRATGAGDDIWLRLVDVPGALRARERGQGTVVLEVVDPLLESNSGRYLVSAGEVSKVTTPAGLRLNVDTLAMIYLGGWRPSALAEAGRIEVADPAAVVAADSLFATRRAAWCGTFF</sequence>
<evidence type="ECO:0000256" key="2">
    <source>
        <dbReference type="ARBA" id="ARBA00022679"/>
    </source>
</evidence>
<dbReference type="InterPro" id="IPR051554">
    <property type="entry name" value="Acetyltransferase_Eis"/>
</dbReference>
<accession>A0A542DCC4</accession>
<dbReference type="Pfam" id="PF13530">
    <property type="entry name" value="SCP2_2"/>
    <property type="match status" value="1"/>
</dbReference>
<reference evidence="6 7" key="1">
    <citation type="submission" date="2019-06" db="EMBL/GenBank/DDBJ databases">
        <title>Sequencing the genomes of 1000 actinobacteria strains.</title>
        <authorList>
            <person name="Klenk H.-P."/>
        </authorList>
    </citation>
    <scope>NUCLEOTIDE SEQUENCE [LARGE SCALE GENOMIC DNA]</scope>
    <source>
        <strain evidence="6 7">DSM 45679</strain>
    </source>
</reference>
<dbReference type="AlphaFoldDB" id="A0A542DCC4"/>
<dbReference type="InterPro" id="IPR016181">
    <property type="entry name" value="Acyl_CoA_acyltransferase"/>
</dbReference>
<feature type="domain" description="N-acetyltransferase" evidence="5">
    <location>
        <begin position="9"/>
        <end position="155"/>
    </location>
</feature>
<dbReference type="Gene3D" id="3.40.630.30">
    <property type="match status" value="2"/>
</dbReference>
<keyword evidence="3 4" id="KW-0012">Acyltransferase</keyword>
<proteinExistence type="inferred from homology"/>
<dbReference type="Proteomes" id="UP000320876">
    <property type="component" value="Unassembled WGS sequence"/>
</dbReference>
<organism evidence="6 7">
    <name type="scientific">Amycolatopsis cihanbeyliensis</name>
    <dbReference type="NCBI Taxonomy" id="1128664"/>
    <lineage>
        <taxon>Bacteria</taxon>
        <taxon>Bacillati</taxon>
        <taxon>Actinomycetota</taxon>
        <taxon>Actinomycetes</taxon>
        <taxon>Pseudonocardiales</taxon>
        <taxon>Pseudonocardiaceae</taxon>
        <taxon>Amycolatopsis</taxon>
    </lineage>
</organism>
<gene>
    <name evidence="6" type="ORF">FB471_0359</name>
</gene>
<evidence type="ECO:0000256" key="4">
    <source>
        <dbReference type="HAMAP-Rule" id="MF_01812"/>
    </source>
</evidence>
<dbReference type="EMBL" id="VFML01000001">
    <property type="protein sequence ID" value="TQJ00713.1"/>
    <property type="molecule type" value="Genomic_DNA"/>
</dbReference>
<feature type="binding site" evidence="4">
    <location>
        <begin position="94"/>
        <end position="99"/>
    </location>
    <ligand>
        <name>acetyl-CoA</name>
        <dbReference type="ChEBI" id="CHEBI:57288"/>
    </ligand>
</feature>
<evidence type="ECO:0000256" key="1">
    <source>
        <dbReference type="ARBA" id="ARBA00009213"/>
    </source>
</evidence>
<feature type="binding site" evidence="4">
    <location>
        <begin position="122"/>
        <end position="123"/>
    </location>
    <ligand>
        <name>acetyl-CoA</name>
        <dbReference type="ChEBI" id="CHEBI:57288"/>
    </ligand>
</feature>
<dbReference type="PANTHER" id="PTHR37817">
    <property type="entry name" value="N-ACETYLTRANSFERASE EIS"/>
    <property type="match status" value="1"/>
</dbReference>
<dbReference type="PROSITE" id="PS51186">
    <property type="entry name" value="GNAT"/>
    <property type="match status" value="1"/>
</dbReference>
<comment type="similarity">
    <text evidence="1 4">Belongs to the acetyltransferase Eis family.</text>
</comment>
<feature type="active site" description="Proton donor" evidence="4">
    <location>
        <position position="127"/>
    </location>
</feature>
<evidence type="ECO:0000313" key="6">
    <source>
        <dbReference type="EMBL" id="TQJ00713.1"/>
    </source>
</evidence>
<dbReference type="InterPro" id="IPR025559">
    <property type="entry name" value="Eis_dom"/>
</dbReference>
<dbReference type="InterPro" id="IPR041380">
    <property type="entry name" value="Acetyltransf_17"/>
</dbReference>
<dbReference type="Pfam" id="PF13527">
    <property type="entry name" value="Acetyltransf_9"/>
    <property type="match status" value="1"/>
</dbReference>
<dbReference type="NCBIfam" id="NF002367">
    <property type="entry name" value="PRK01346.1-4"/>
    <property type="match status" value="1"/>
</dbReference>
<dbReference type="HAMAP" id="MF_01812">
    <property type="entry name" value="Eis"/>
    <property type="match status" value="1"/>
</dbReference>
<feature type="binding site" evidence="4">
    <location>
        <begin position="86"/>
        <end position="88"/>
    </location>
    <ligand>
        <name>acetyl-CoA</name>
        <dbReference type="ChEBI" id="CHEBI:57288"/>
    </ligand>
</feature>
<dbReference type="InterPro" id="IPR022902">
    <property type="entry name" value="NAcTrfase_Eis"/>
</dbReference>
<dbReference type="SUPFAM" id="SSF55729">
    <property type="entry name" value="Acyl-CoA N-acyltransferases (Nat)"/>
    <property type="match status" value="1"/>
</dbReference>
<protein>
    <submittedName>
        <fullName evidence="6">Putative acetyltransferase</fullName>
    </submittedName>
</protein>
<dbReference type="PANTHER" id="PTHR37817:SF1">
    <property type="entry name" value="N-ACETYLTRANSFERASE EIS"/>
    <property type="match status" value="1"/>
</dbReference>